<keyword evidence="2" id="KW-0238">DNA-binding</keyword>
<dbReference type="InterPro" id="IPR032783">
    <property type="entry name" value="AraC_lig"/>
</dbReference>
<feature type="domain" description="HTH araC/xylS-type" evidence="4">
    <location>
        <begin position="214"/>
        <end position="312"/>
    </location>
</feature>
<sequence length="315" mass="34079">MDALAHLLHEVRANGALFGRSIMTPPWSVRFEDSTPLTLVTMVRGEGWIHPGDESDPVAIGSCDVAIVAGAAPFSIADSAGAIVPPMYVMTGPNTCTAADGTQFDEDLMLGPRTCGESLDGPNALLTGTYQVQGRVSERLMRVLPRVLVVPDTGDIEPLKALTITEVERDAPGQQAVLDRLMDLLMLTTLREWFARPEADPPEWYRALGDPVVGRALRLLHDEPARPWTVASLASEAGVSRATFGRRFTELVGEPPMSYLTGWRLSLAADLLERTDATVESIAQQVGYESGFGLSVAFKRVYGTRPSDHRALVPA</sequence>
<dbReference type="PROSITE" id="PS01124">
    <property type="entry name" value="HTH_ARAC_FAMILY_2"/>
    <property type="match status" value="1"/>
</dbReference>
<dbReference type="AlphaFoldDB" id="D3F1V6"/>
<keyword evidence="1" id="KW-0805">Transcription regulation</keyword>
<dbReference type="Gene3D" id="1.10.10.60">
    <property type="entry name" value="Homeodomain-like"/>
    <property type="match status" value="2"/>
</dbReference>
<keyword evidence="6" id="KW-1185">Reference proteome</keyword>
<dbReference type="InterPro" id="IPR050204">
    <property type="entry name" value="AraC_XylS_family_regulators"/>
</dbReference>
<evidence type="ECO:0000256" key="1">
    <source>
        <dbReference type="ARBA" id="ARBA00023015"/>
    </source>
</evidence>
<dbReference type="HOGENOM" id="CLU_000445_81_0_11"/>
<accession>D3F1V6</accession>
<evidence type="ECO:0000256" key="2">
    <source>
        <dbReference type="ARBA" id="ARBA00023125"/>
    </source>
</evidence>
<dbReference type="STRING" id="469383.Cwoe_5736"/>
<dbReference type="KEGG" id="cwo:Cwoe_5736"/>
<reference evidence="6" key="2">
    <citation type="submission" date="2010-01" db="EMBL/GenBank/DDBJ databases">
        <title>The complete genome of Conexibacter woesei DSM 14684.</title>
        <authorList>
            <consortium name="US DOE Joint Genome Institute (JGI-PGF)"/>
            <person name="Lucas S."/>
            <person name="Copeland A."/>
            <person name="Lapidus A."/>
            <person name="Glavina del Rio T."/>
            <person name="Dalin E."/>
            <person name="Tice H."/>
            <person name="Bruce D."/>
            <person name="Goodwin L."/>
            <person name="Pitluck S."/>
            <person name="Kyrpides N."/>
            <person name="Mavromatis K."/>
            <person name="Ivanova N."/>
            <person name="Mikhailova N."/>
            <person name="Chertkov O."/>
            <person name="Brettin T."/>
            <person name="Detter J.C."/>
            <person name="Han C."/>
            <person name="Larimer F."/>
            <person name="Land M."/>
            <person name="Hauser L."/>
            <person name="Markowitz V."/>
            <person name="Cheng J.-F."/>
            <person name="Hugenholtz P."/>
            <person name="Woyke T."/>
            <person name="Wu D."/>
            <person name="Pukall R."/>
            <person name="Steenblock K."/>
            <person name="Schneider S."/>
            <person name="Klenk H.-P."/>
            <person name="Eisen J.A."/>
        </authorList>
    </citation>
    <scope>NUCLEOTIDE SEQUENCE [LARGE SCALE GENOMIC DNA]</scope>
    <source>
        <strain evidence="6">DSM 14684 / CIP 108061 / JCM 11494 / NBRC 100937 / ID131577</strain>
    </source>
</reference>
<reference evidence="5 6" key="1">
    <citation type="journal article" date="2010" name="Stand. Genomic Sci.">
        <title>Complete genome sequence of Conexibacter woesei type strain (ID131577).</title>
        <authorList>
            <person name="Pukall R."/>
            <person name="Lapidus A."/>
            <person name="Glavina Del Rio T."/>
            <person name="Copeland A."/>
            <person name="Tice H."/>
            <person name="Cheng J.-F."/>
            <person name="Lucas S."/>
            <person name="Chen F."/>
            <person name="Nolan M."/>
            <person name="Bruce D."/>
            <person name="Goodwin L."/>
            <person name="Pitluck S."/>
            <person name="Mavromatis K."/>
            <person name="Ivanova N."/>
            <person name="Ovchinnikova G."/>
            <person name="Pati A."/>
            <person name="Chen A."/>
            <person name="Palaniappan K."/>
            <person name="Land M."/>
            <person name="Hauser L."/>
            <person name="Chang Y.-J."/>
            <person name="Jeffries C.D."/>
            <person name="Chain P."/>
            <person name="Meincke L."/>
            <person name="Sims D."/>
            <person name="Brettin T."/>
            <person name="Detter J.C."/>
            <person name="Rohde M."/>
            <person name="Goeker M."/>
            <person name="Bristow J."/>
            <person name="Eisen J.A."/>
            <person name="Markowitz V."/>
            <person name="Kyrpides N.C."/>
            <person name="Klenk H.-P."/>
            <person name="Hugenholtz P."/>
        </authorList>
    </citation>
    <scope>NUCLEOTIDE SEQUENCE [LARGE SCALE GENOMIC DNA]</scope>
    <source>
        <strain evidence="6">DSM 14684 / CIP 108061 / JCM 11494 / NBRC 100937 / ID131577</strain>
    </source>
</reference>
<dbReference type="OrthoDB" id="241790at2"/>
<dbReference type="SMART" id="SM00342">
    <property type="entry name" value="HTH_ARAC"/>
    <property type="match status" value="1"/>
</dbReference>
<dbReference type="PANTHER" id="PTHR46796:SF13">
    <property type="entry name" value="HTH-TYPE TRANSCRIPTIONAL ACTIVATOR RHAS"/>
    <property type="match status" value="1"/>
</dbReference>
<dbReference type="InterPro" id="IPR018060">
    <property type="entry name" value="HTH_AraC"/>
</dbReference>
<dbReference type="SUPFAM" id="SSF46689">
    <property type="entry name" value="Homeodomain-like"/>
    <property type="match status" value="2"/>
</dbReference>
<dbReference type="InterPro" id="IPR009057">
    <property type="entry name" value="Homeodomain-like_sf"/>
</dbReference>
<dbReference type="GO" id="GO:0003700">
    <property type="term" value="F:DNA-binding transcription factor activity"/>
    <property type="evidence" value="ECO:0007669"/>
    <property type="project" value="InterPro"/>
</dbReference>
<dbReference type="Pfam" id="PF12852">
    <property type="entry name" value="Cupin_6"/>
    <property type="match status" value="1"/>
</dbReference>
<evidence type="ECO:0000313" key="5">
    <source>
        <dbReference type="EMBL" id="ADB54137.1"/>
    </source>
</evidence>
<dbReference type="eggNOG" id="COG2207">
    <property type="taxonomic scope" value="Bacteria"/>
</dbReference>
<proteinExistence type="predicted"/>
<dbReference type="Pfam" id="PF12833">
    <property type="entry name" value="HTH_18"/>
    <property type="match status" value="1"/>
</dbReference>
<dbReference type="Proteomes" id="UP000008229">
    <property type="component" value="Chromosome"/>
</dbReference>
<evidence type="ECO:0000313" key="6">
    <source>
        <dbReference type="Proteomes" id="UP000008229"/>
    </source>
</evidence>
<organism evidence="5 6">
    <name type="scientific">Conexibacter woesei (strain DSM 14684 / CCUG 47730 / CIP 108061 / JCM 11494 / NBRC 100937 / ID131577)</name>
    <dbReference type="NCBI Taxonomy" id="469383"/>
    <lineage>
        <taxon>Bacteria</taxon>
        <taxon>Bacillati</taxon>
        <taxon>Actinomycetota</taxon>
        <taxon>Thermoleophilia</taxon>
        <taxon>Solirubrobacterales</taxon>
        <taxon>Conexibacteraceae</taxon>
        <taxon>Conexibacter</taxon>
    </lineage>
</organism>
<protein>
    <submittedName>
        <fullName evidence="5">Transcriptional regulator, AraC family</fullName>
    </submittedName>
</protein>
<dbReference type="GO" id="GO:0043565">
    <property type="term" value="F:sequence-specific DNA binding"/>
    <property type="evidence" value="ECO:0007669"/>
    <property type="project" value="InterPro"/>
</dbReference>
<dbReference type="EMBL" id="CP001854">
    <property type="protein sequence ID" value="ADB54137.1"/>
    <property type="molecule type" value="Genomic_DNA"/>
</dbReference>
<evidence type="ECO:0000259" key="4">
    <source>
        <dbReference type="PROSITE" id="PS01124"/>
    </source>
</evidence>
<dbReference type="PANTHER" id="PTHR46796">
    <property type="entry name" value="HTH-TYPE TRANSCRIPTIONAL ACTIVATOR RHAS-RELATED"/>
    <property type="match status" value="1"/>
</dbReference>
<name>D3F1V6_CONWI</name>
<evidence type="ECO:0000256" key="3">
    <source>
        <dbReference type="ARBA" id="ARBA00023163"/>
    </source>
</evidence>
<keyword evidence="3" id="KW-0804">Transcription</keyword>
<dbReference type="RefSeq" id="WP_012937188.1">
    <property type="nucleotide sequence ID" value="NC_013739.1"/>
</dbReference>
<gene>
    <name evidence="5" type="ordered locus">Cwoe_5736</name>
</gene>